<comment type="caution">
    <text evidence="5">The sequence shown here is derived from an EMBL/GenBank/DDBJ whole genome shotgun (WGS) entry which is preliminary data.</text>
</comment>
<keyword evidence="2" id="KW-0833">Ubl conjugation pathway</keyword>
<proteinExistence type="predicted"/>
<dbReference type="PROSITE" id="PS50181">
    <property type="entry name" value="FBOX"/>
    <property type="match status" value="1"/>
</dbReference>
<dbReference type="Pfam" id="PF12937">
    <property type="entry name" value="F-box-like"/>
    <property type="match status" value="1"/>
</dbReference>
<dbReference type="GO" id="GO:0016567">
    <property type="term" value="P:protein ubiquitination"/>
    <property type="evidence" value="ECO:0007669"/>
    <property type="project" value="UniProtKB-UniPathway"/>
</dbReference>
<protein>
    <submittedName>
        <fullName evidence="5">F-box domain-containing protein</fullName>
    </submittedName>
</protein>
<accession>A0A1Y1Z2Z3</accession>
<dbReference type="PANTHER" id="PTHR10706:SF130">
    <property type="entry name" value="F-BOX ONLY PROTEIN 31"/>
    <property type="match status" value="1"/>
</dbReference>
<dbReference type="SUPFAM" id="SSF81383">
    <property type="entry name" value="F-box domain"/>
    <property type="match status" value="1"/>
</dbReference>
<dbReference type="SMART" id="SM00256">
    <property type="entry name" value="FBOX"/>
    <property type="match status" value="1"/>
</dbReference>
<evidence type="ECO:0000313" key="6">
    <source>
        <dbReference type="Proteomes" id="UP000193144"/>
    </source>
</evidence>
<organism evidence="5 6">
    <name type="scientific">Clohesyomyces aquaticus</name>
    <dbReference type="NCBI Taxonomy" id="1231657"/>
    <lineage>
        <taxon>Eukaryota</taxon>
        <taxon>Fungi</taxon>
        <taxon>Dikarya</taxon>
        <taxon>Ascomycota</taxon>
        <taxon>Pezizomycotina</taxon>
        <taxon>Dothideomycetes</taxon>
        <taxon>Pleosporomycetidae</taxon>
        <taxon>Pleosporales</taxon>
        <taxon>Lindgomycetaceae</taxon>
        <taxon>Clohesyomyces</taxon>
    </lineage>
</organism>
<gene>
    <name evidence="5" type="ORF">BCR34DRAFT_491342</name>
</gene>
<keyword evidence="6" id="KW-1185">Reference proteome</keyword>
<dbReference type="PANTHER" id="PTHR10706">
    <property type="entry name" value="F-BOX FAMILY PROTEIN"/>
    <property type="match status" value="1"/>
</dbReference>
<dbReference type="Proteomes" id="UP000193144">
    <property type="component" value="Unassembled WGS sequence"/>
</dbReference>
<name>A0A1Y1Z2Z3_9PLEO</name>
<dbReference type="InterPro" id="IPR045048">
    <property type="entry name" value="FBXO31/39"/>
</dbReference>
<evidence type="ECO:0000313" key="5">
    <source>
        <dbReference type="EMBL" id="ORY04663.1"/>
    </source>
</evidence>
<reference evidence="5 6" key="1">
    <citation type="submission" date="2016-07" db="EMBL/GenBank/DDBJ databases">
        <title>Pervasive Adenine N6-methylation of Active Genes in Fungi.</title>
        <authorList>
            <consortium name="DOE Joint Genome Institute"/>
            <person name="Mondo S.J."/>
            <person name="Dannebaum R.O."/>
            <person name="Kuo R.C."/>
            <person name="Labutti K."/>
            <person name="Haridas S."/>
            <person name="Kuo A."/>
            <person name="Salamov A."/>
            <person name="Ahrendt S.R."/>
            <person name="Lipzen A."/>
            <person name="Sullivan W."/>
            <person name="Andreopoulos W.B."/>
            <person name="Clum A."/>
            <person name="Lindquist E."/>
            <person name="Daum C."/>
            <person name="Ramamoorthy G.K."/>
            <person name="Gryganskyi A."/>
            <person name="Culley D."/>
            <person name="Magnuson J.K."/>
            <person name="James T.Y."/>
            <person name="O'Malley M.A."/>
            <person name="Stajich J.E."/>
            <person name="Spatafora J.W."/>
            <person name="Visel A."/>
            <person name="Grigoriev I.V."/>
        </authorList>
    </citation>
    <scope>NUCLEOTIDE SEQUENCE [LARGE SCALE GENOMIC DNA]</scope>
    <source>
        <strain evidence="5 6">CBS 115471</strain>
    </source>
</reference>
<sequence length="513" mass="57669">MGTSEIPPVLTLPPELLHHILSFLSLSDLLSISLVNRILHSHTQTDTLYAPFILSHLPGIQKPPSLSWLSLYKTHHPYWFIPASKLWFANTIHTGKLLIARYNPSTNAIEAFSLVAERLQPTITHWSWNPEAIIHTFSPRTQLDLTAPVIRLDALAYARAVGQPGHRLQTEIPMATFRDTPHASSGLQSRLMLTKPWPKAITSEMTPVWPPLLLPSPSRTRSDTASGFRDSSHRPRTLSELSTSTFRLRKWMEFSSRPHAMNIHVGEEIVTFATLEKGVYTPSVRKPWQGIWAGDYAGHGVEFLVVTQPDEGMERELPERARWAMAKREQEREREESVGSSEESWSTAPDTPESSGSGNESAFETAALSDTEEDRELDHSWATITASTSARKHDHDMVALEDVDPNEDIYHGRIEAIKLTGDPNIPRGEYTFIAPDIGPNGLIRIATESPFKGARIVKSVGHIAERGFRDDDFISSQLILISHDRLAQYWEAFGHVSFYQRVDVDTFTKVKVA</sequence>
<feature type="region of interest" description="Disordered" evidence="3">
    <location>
        <begin position="212"/>
        <end position="236"/>
    </location>
</feature>
<dbReference type="EMBL" id="MCFA01000133">
    <property type="protein sequence ID" value="ORY04663.1"/>
    <property type="molecule type" value="Genomic_DNA"/>
</dbReference>
<dbReference type="AlphaFoldDB" id="A0A1Y1Z2Z3"/>
<dbReference type="InterPro" id="IPR001810">
    <property type="entry name" value="F-box_dom"/>
</dbReference>
<evidence type="ECO:0000256" key="1">
    <source>
        <dbReference type="ARBA" id="ARBA00004906"/>
    </source>
</evidence>
<dbReference type="OrthoDB" id="722566at2759"/>
<dbReference type="InterPro" id="IPR036047">
    <property type="entry name" value="F-box-like_dom_sf"/>
</dbReference>
<evidence type="ECO:0000259" key="4">
    <source>
        <dbReference type="PROSITE" id="PS50181"/>
    </source>
</evidence>
<dbReference type="STRING" id="1231657.A0A1Y1Z2Z3"/>
<feature type="compositionally biased region" description="Basic and acidic residues" evidence="3">
    <location>
        <begin position="323"/>
        <end position="337"/>
    </location>
</feature>
<evidence type="ECO:0000256" key="2">
    <source>
        <dbReference type="ARBA" id="ARBA00022786"/>
    </source>
</evidence>
<dbReference type="Gene3D" id="1.20.1280.50">
    <property type="match status" value="1"/>
</dbReference>
<dbReference type="UniPathway" id="UPA00143"/>
<comment type="pathway">
    <text evidence="1">Protein modification; protein ubiquitination.</text>
</comment>
<dbReference type="Pfam" id="PF12014">
    <property type="entry name" value="Cyclin_D1_bind"/>
    <property type="match status" value="1"/>
</dbReference>
<feature type="domain" description="F-box" evidence="4">
    <location>
        <begin position="6"/>
        <end position="52"/>
    </location>
</feature>
<feature type="compositionally biased region" description="Polar residues" evidence="3">
    <location>
        <begin position="347"/>
        <end position="362"/>
    </location>
</feature>
<feature type="region of interest" description="Disordered" evidence="3">
    <location>
        <begin position="323"/>
        <end position="378"/>
    </location>
</feature>
<evidence type="ECO:0000256" key="3">
    <source>
        <dbReference type="SAM" id="MobiDB-lite"/>
    </source>
</evidence>